<organism evidence="2 3">
    <name type="scientific">Sphingobium quisquiliarum P25</name>
    <dbReference type="NCBI Taxonomy" id="1329909"/>
    <lineage>
        <taxon>Bacteria</taxon>
        <taxon>Pseudomonadati</taxon>
        <taxon>Pseudomonadota</taxon>
        <taxon>Alphaproteobacteria</taxon>
        <taxon>Sphingomonadales</taxon>
        <taxon>Sphingomonadaceae</taxon>
        <taxon>Sphingobium</taxon>
    </lineage>
</organism>
<dbReference type="Pfam" id="PF09537">
    <property type="entry name" value="DUF2383"/>
    <property type="match status" value="1"/>
</dbReference>
<gene>
    <name evidence="2" type="ORF">L288_00860</name>
</gene>
<dbReference type="Proteomes" id="UP000015525">
    <property type="component" value="Unassembled WGS sequence"/>
</dbReference>
<dbReference type="EMBL" id="ATHO01000007">
    <property type="protein sequence ID" value="EQB14735.1"/>
    <property type="molecule type" value="Genomic_DNA"/>
</dbReference>
<dbReference type="AlphaFoldDB" id="T0ISC5"/>
<accession>T0ISC5</accession>
<sequence>MANAADHAVMQAVGDRLIDTAELYASAAKVADQPALKSRLEETAHDRMHMARELLAQIGVTGHEMEASGSLLTLLDHLRLKIDQWTGGNDDAALSNVRQEDQELANMIHGHMRDPEITQAMGALLAKVASCLPPPSEDTGLKGLATL</sequence>
<dbReference type="InterPro" id="IPR019052">
    <property type="entry name" value="DUF2383"/>
</dbReference>
<evidence type="ECO:0000313" key="3">
    <source>
        <dbReference type="Proteomes" id="UP000015525"/>
    </source>
</evidence>
<comment type="caution">
    <text evidence="2">The sequence shown here is derived from an EMBL/GenBank/DDBJ whole genome shotgun (WGS) entry which is preliminary data.</text>
</comment>
<proteinExistence type="predicted"/>
<protein>
    <recommendedName>
        <fullName evidence="1">DUF2383 domain-containing protein</fullName>
    </recommendedName>
</protein>
<feature type="domain" description="DUF2383" evidence="1">
    <location>
        <begin position="15"/>
        <end position="109"/>
    </location>
</feature>
<dbReference type="Gene3D" id="1.20.1260.10">
    <property type="match status" value="1"/>
</dbReference>
<evidence type="ECO:0000259" key="1">
    <source>
        <dbReference type="Pfam" id="PF09537"/>
    </source>
</evidence>
<reference evidence="2 3" key="1">
    <citation type="journal article" date="2013" name="Genome Announc.">
        <title>Draft Genome Sequence of Sphingobium quisquiliarum Strain P25T, a Novel Hexachlorocyclohexane (HCH)-Degrading Bacterium Isolated from an HCH Dumpsite.</title>
        <authorList>
            <person name="Kumar Singh A."/>
            <person name="Sangwan N."/>
            <person name="Sharma A."/>
            <person name="Gupta V."/>
            <person name="Khurana J.P."/>
            <person name="Lal R."/>
        </authorList>
    </citation>
    <scope>NUCLEOTIDE SEQUENCE [LARGE SCALE GENOMIC DNA]</scope>
    <source>
        <strain evidence="2 3">P25</strain>
    </source>
</reference>
<name>T0ISC5_9SPHN</name>
<keyword evidence="3" id="KW-1185">Reference proteome</keyword>
<dbReference type="RefSeq" id="WP_021236510.1">
    <property type="nucleotide sequence ID" value="NZ_ATHO01000007.1"/>
</dbReference>
<dbReference type="InterPro" id="IPR012347">
    <property type="entry name" value="Ferritin-like"/>
</dbReference>
<dbReference type="PATRIC" id="fig|1329909.3.peg.152"/>
<evidence type="ECO:0000313" key="2">
    <source>
        <dbReference type="EMBL" id="EQB14735.1"/>
    </source>
</evidence>